<name>A0A2T9ZE00_9FUNG</name>
<dbReference type="AlphaFoldDB" id="A0A2T9ZE00"/>
<gene>
    <name evidence="1" type="ORF">BB560_002713</name>
</gene>
<reference evidence="1 2" key="1">
    <citation type="journal article" date="2018" name="MBio">
        <title>Comparative Genomics Reveals the Core Gene Toolbox for the Fungus-Insect Symbiosis.</title>
        <authorList>
            <person name="Wang Y."/>
            <person name="Stata M."/>
            <person name="Wang W."/>
            <person name="Stajich J.E."/>
            <person name="White M.M."/>
            <person name="Moncalvo J.M."/>
        </authorList>
    </citation>
    <scope>NUCLEOTIDE SEQUENCE [LARGE SCALE GENOMIC DNA]</scope>
    <source>
        <strain evidence="1 2">SC-DP-2</strain>
    </source>
</reference>
<evidence type="ECO:0000313" key="2">
    <source>
        <dbReference type="Proteomes" id="UP000245609"/>
    </source>
</evidence>
<comment type="caution">
    <text evidence="1">The sequence shown here is derived from an EMBL/GenBank/DDBJ whole genome shotgun (WGS) entry which is preliminary data.</text>
</comment>
<dbReference type="Proteomes" id="UP000245609">
    <property type="component" value="Unassembled WGS sequence"/>
</dbReference>
<dbReference type="EMBL" id="MBFS01000324">
    <property type="protein sequence ID" value="PVV02823.1"/>
    <property type="molecule type" value="Genomic_DNA"/>
</dbReference>
<sequence length="596" mass="67338">MVEVLSNPAPNERLQIVPSVTSNLGNVYYLLLNFAEYFIYQVQASQFRSLRNNNNEPGTPTQASLGFSNFKQQQKKNIISAISCLEFLTSTQCPVSLHLQARALLSLVYKNWVPDFSSQEQNLQKMTLLVPASRENTITRLMINLKLIDLYMESRKQEFGYSILSTLISESSGLIKTSRDKGSVDMTAYYNLELLQVYLYQGNYEAALKINEFLERVFSSKSNIFAISRENQCIFKYNILLTILFLYQGNSGSALKHAQAAKSVASVMVRKHRKVHSKVSAHVHESLNCKYCTEFSLSFNLDDSLSTPENKDNNTRNINLVGLPSLYMDILSSMLVATCMKNGSKFRVARSIIKQCKDKISNHSQKRLDMKYNILEVQLYILDFYACLHSEDLSVSQETLETMTNLASKGGLWGIFCDEIMLCHGMYLVKYSNSLKAIETLNAVFMRSLNNKKFEIWAISGLQMALLFLGDQNRNYELASDIIKSIFKKFSTQLSAKPSPTTISFLQLIKCINTREVVKAKALVLECLRFFVDSSNVPLQVISLSYAGGLFANTNVKESEKMSFTAVSLSDFTDDPLYKSVSTSSQLISQRILGET</sequence>
<keyword evidence="2" id="KW-1185">Reference proteome</keyword>
<proteinExistence type="predicted"/>
<evidence type="ECO:0008006" key="3">
    <source>
        <dbReference type="Google" id="ProtNLM"/>
    </source>
</evidence>
<organism evidence="1 2">
    <name type="scientific">Smittium megazygosporum</name>
    <dbReference type="NCBI Taxonomy" id="133381"/>
    <lineage>
        <taxon>Eukaryota</taxon>
        <taxon>Fungi</taxon>
        <taxon>Fungi incertae sedis</taxon>
        <taxon>Zoopagomycota</taxon>
        <taxon>Kickxellomycotina</taxon>
        <taxon>Harpellomycetes</taxon>
        <taxon>Harpellales</taxon>
        <taxon>Legeriomycetaceae</taxon>
        <taxon>Smittium</taxon>
    </lineage>
</organism>
<accession>A0A2T9ZE00</accession>
<protein>
    <recommendedName>
        <fullName evidence="3">Cohesin loading factor</fullName>
    </recommendedName>
</protein>
<evidence type="ECO:0000313" key="1">
    <source>
        <dbReference type="EMBL" id="PVV02823.1"/>
    </source>
</evidence>
<dbReference type="OrthoDB" id="5754107at2759"/>